<dbReference type="SUPFAM" id="SSF63825">
    <property type="entry name" value="YWTD domain"/>
    <property type="match status" value="1"/>
</dbReference>
<gene>
    <name evidence="2" type="ORF">FB566_0570</name>
</gene>
<comment type="caution">
    <text evidence="2">The sequence shown here is derived from an EMBL/GenBank/DDBJ whole genome shotgun (WGS) entry which is preliminary data.</text>
</comment>
<evidence type="ECO:0000256" key="1">
    <source>
        <dbReference type="SAM" id="SignalP"/>
    </source>
</evidence>
<proteinExistence type="predicted"/>
<feature type="signal peptide" evidence="1">
    <location>
        <begin position="1"/>
        <end position="28"/>
    </location>
</feature>
<sequence length="314" mass="34069">MERRTLLRGAALAIPAAGLVAGASVAMADVSATANYRIIVTEQTQNKIMVFYKDQAFTDANAYKTFSPGGGGWHNLSDVRIRDTASFGAIGLAAASGGKVGIWDITSEKHQELNDLLWSASPGGNPHAIERIPDIGAIVAASSGGYLTVYGPTAVSKPSTLAKVQTVNLPGAHGVLWDPTKKWLWAIGDKVLKAYTVTGTYRNTRLKDTGKKVTLSGMGHDLQPDYSNSGKLLITDTYGVYEVDKSALTKKQISETTRVKAYVRHSSGEDFWVRGDNKEPRPWGTPTVNFSDSPHRTRSGAKFYKARWYTTAWN</sequence>
<dbReference type="InParanoid" id="A0A543AR63"/>
<name>A0A543AR63_9ACTN</name>
<dbReference type="Pfam" id="PF20138">
    <property type="entry name" value="DUF6528"/>
    <property type="match status" value="1"/>
</dbReference>
<keyword evidence="1" id="KW-0732">Signal</keyword>
<dbReference type="RefSeq" id="WP_142034668.1">
    <property type="nucleotide sequence ID" value="NZ_JBHTGS010000002.1"/>
</dbReference>
<feature type="chain" id="PRO_5022002144" evidence="1">
    <location>
        <begin position="29"/>
        <end position="314"/>
    </location>
</feature>
<dbReference type="OrthoDB" id="1007317at2"/>
<accession>A0A543AR63</accession>
<evidence type="ECO:0000313" key="3">
    <source>
        <dbReference type="Proteomes" id="UP000317043"/>
    </source>
</evidence>
<dbReference type="Proteomes" id="UP000317043">
    <property type="component" value="Unassembled WGS sequence"/>
</dbReference>
<dbReference type="AlphaFoldDB" id="A0A543AR63"/>
<evidence type="ECO:0000313" key="2">
    <source>
        <dbReference type="EMBL" id="TQL75078.1"/>
    </source>
</evidence>
<dbReference type="InterPro" id="IPR045383">
    <property type="entry name" value="DUF6528"/>
</dbReference>
<keyword evidence="3" id="KW-1185">Reference proteome</keyword>
<organism evidence="2 3">
    <name type="scientific">Stackebrandtia endophytica</name>
    <dbReference type="NCBI Taxonomy" id="1496996"/>
    <lineage>
        <taxon>Bacteria</taxon>
        <taxon>Bacillati</taxon>
        <taxon>Actinomycetota</taxon>
        <taxon>Actinomycetes</taxon>
        <taxon>Glycomycetales</taxon>
        <taxon>Glycomycetaceae</taxon>
        <taxon>Stackebrandtia</taxon>
    </lineage>
</organism>
<dbReference type="EMBL" id="VFOW01000001">
    <property type="protein sequence ID" value="TQL75078.1"/>
    <property type="molecule type" value="Genomic_DNA"/>
</dbReference>
<reference evidence="2 3" key="1">
    <citation type="submission" date="2019-06" db="EMBL/GenBank/DDBJ databases">
        <title>Sequencing the genomes of 1000 actinobacteria strains.</title>
        <authorList>
            <person name="Klenk H.-P."/>
        </authorList>
    </citation>
    <scope>NUCLEOTIDE SEQUENCE [LARGE SCALE GENOMIC DNA]</scope>
    <source>
        <strain evidence="2 3">DSM 45928</strain>
    </source>
</reference>
<protein>
    <submittedName>
        <fullName evidence="2">Uncharacterized protein</fullName>
    </submittedName>
</protein>